<name>A0A5C6GG72_METRR</name>
<dbReference type="Proteomes" id="UP000317257">
    <property type="component" value="Unassembled WGS sequence"/>
</dbReference>
<feature type="compositionally biased region" description="Polar residues" evidence="1">
    <location>
        <begin position="619"/>
        <end position="639"/>
    </location>
</feature>
<dbReference type="AlphaFoldDB" id="A0A5C6GG72"/>
<comment type="caution">
    <text evidence="2">The sequence shown here is derived from an EMBL/GenBank/DDBJ whole genome shotgun (WGS) entry which is preliminary data.</text>
</comment>
<dbReference type="InterPro" id="IPR015943">
    <property type="entry name" value="WD40/YVTN_repeat-like_dom_sf"/>
</dbReference>
<evidence type="ECO:0000256" key="1">
    <source>
        <dbReference type="SAM" id="MobiDB-lite"/>
    </source>
</evidence>
<dbReference type="GO" id="GO:1990810">
    <property type="term" value="P:microtubule anchoring at mitotic spindle pole body"/>
    <property type="evidence" value="ECO:0007669"/>
    <property type="project" value="TreeGrafter"/>
</dbReference>
<dbReference type="SUPFAM" id="SSF82171">
    <property type="entry name" value="DPP6 N-terminal domain-like"/>
    <property type="match status" value="1"/>
</dbReference>
<evidence type="ECO:0000313" key="2">
    <source>
        <dbReference type="EMBL" id="TWU76792.1"/>
    </source>
</evidence>
<dbReference type="GO" id="GO:0005815">
    <property type="term" value="C:microtubule organizing center"/>
    <property type="evidence" value="ECO:0007669"/>
    <property type="project" value="TreeGrafter"/>
</dbReference>
<feature type="region of interest" description="Disordered" evidence="1">
    <location>
        <begin position="765"/>
        <end position="857"/>
    </location>
</feature>
<sequence length="857" mass="94180">MQVSPLPPMHHSRPFKSTLATDLLYQASPLCKPSPNGRLLAVLNPSTITVRSTETLQTVHVVKLSPEFTGPISNLTWAPSSSRLLVSVGEDIQVFAACDSSFHATIHSPAAPVGGKLPMVRFGTRDSEVLACAPFGMKFSIFDTTTSKVVEISNPKFYHPTSASRSFSLRPDTGHLLMLTRVTRSWYPDTIDAQGIQWTPDGQWIVLWESPAQGSQLLVYTGDGQHFRTLDTCSLRPDSATDLESDTQSGIKSCQLSSNAELCVTGDHGRGVSVLQVGMWRSVMRLLHPSVISPRETLQVWQEQVSGGVDGRNHHAFSRATQAVSPPNFADSIKQPTDVRWGCSLVAFDASSTLLATRLDDCPCTLWIWDLAAAELRAALIFHSPVTFTWHPSIRETLLISGQEEKEQCMSANVFEDNQLPFGTSWQDFKDWLRADCDVDHVELFQSSTSGWIRLRGEDNFNKAWSRMKKEYFRNRAIIASDRNRTECIKIKELVDSRVAQYSTPGRWDVAAGQSRNPEPVLSASGSCTQEAVTLNSPLGIDYEFGRLSPPISCPAGPVTTMSYAGGMPVLDSYTAVAESYNTMNTMAAMRNHALVYPPAYGYVEALPETGLMPDGRYSGSSQYGESQPADSQYASSHQSNASIHFRMAPGASNHPPAMGGLNPSDTHQRVGYAAEEPCKVIVTSIQHKARQSEVANWIRHQIGEYSSAIAEIDIPLVEPQGRIRGHALITLVNLTAAEATVRILDQKLFQGRVVSTRLTTEGILDAERHNPSKDARARPHRSDPAKEPSGTPRQIDPSKSHRDEPRRHKPQSRTFNSSPTPSSTRRSSASKTTEDTIRSAGPVIAHGSSNRKPDKK</sequence>
<dbReference type="PANTHER" id="PTHR16220">
    <property type="entry name" value="WD REPEAT PROTEIN 8-RELATED"/>
    <property type="match status" value="1"/>
</dbReference>
<dbReference type="InterPro" id="IPR035979">
    <property type="entry name" value="RBD_domain_sf"/>
</dbReference>
<organism evidence="2 3">
    <name type="scientific">Metarhizium rileyi (strain RCEF 4871)</name>
    <name type="common">Nomuraea rileyi</name>
    <dbReference type="NCBI Taxonomy" id="1649241"/>
    <lineage>
        <taxon>Eukaryota</taxon>
        <taxon>Fungi</taxon>
        <taxon>Dikarya</taxon>
        <taxon>Ascomycota</taxon>
        <taxon>Pezizomycotina</taxon>
        <taxon>Sordariomycetes</taxon>
        <taxon>Hypocreomycetidae</taxon>
        <taxon>Hypocreales</taxon>
        <taxon>Clavicipitaceae</taxon>
        <taxon>Metarhizium</taxon>
    </lineage>
</organism>
<feature type="compositionally biased region" description="Low complexity" evidence="1">
    <location>
        <begin position="813"/>
        <end position="832"/>
    </location>
</feature>
<dbReference type="PANTHER" id="PTHR16220:SF0">
    <property type="entry name" value="WD REPEAT-CONTAINING PROTEIN WRAP73"/>
    <property type="match status" value="1"/>
</dbReference>
<feature type="compositionally biased region" description="Basic and acidic residues" evidence="1">
    <location>
        <begin position="797"/>
        <end position="807"/>
    </location>
</feature>
<feature type="region of interest" description="Disordered" evidence="1">
    <location>
        <begin position="614"/>
        <end position="639"/>
    </location>
</feature>
<dbReference type="EMBL" id="SBHS01000004">
    <property type="protein sequence ID" value="TWU76792.1"/>
    <property type="molecule type" value="Genomic_DNA"/>
</dbReference>
<accession>A0A5C6GG72</accession>
<dbReference type="GO" id="GO:1990811">
    <property type="term" value="C:MWP complex"/>
    <property type="evidence" value="ECO:0007669"/>
    <property type="project" value="TreeGrafter"/>
</dbReference>
<dbReference type="InterPro" id="IPR052778">
    <property type="entry name" value="Centrosome-WD_assoc"/>
</dbReference>
<dbReference type="Gene3D" id="2.130.10.10">
    <property type="entry name" value="YVTN repeat-like/Quinoprotein amine dehydrogenase"/>
    <property type="match status" value="1"/>
</dbReference>
<protein>
    <recommendedName>
        <fullName evidence="4">RRM domain-containing protein</fullName>
    </recommendedName>
</protein>
<evidence type="ECO:0008006" key="4">
    <source>
        <dbReference type="Google" id="ProtNLM"/>
    </source>
</evidence>
<dbReference type="GO" id="GO:0003676">
    <property type="term" value="F:nucleic acid binding"/>
    <property type="evidence" value="ECO:0007669"/>
    <property type="project" value="InterPro"/>
</dbReference>
<gene>
    <name evidence="2" type="ORF">ED733_005382</name>
</gene>
<proteinExistence type="predicted"/>
<feature type="compositionally biased region" description="Basic and acidic residues" evidence="1">
    <location>
        <begin position="766"/>
        <end position="787"/>
    </location>
</feature>
<reference evidence="3" key="1">
    <citation type="submission" date="2018-12" db="EMBL/GenBank/DDBJ databases">
        <title>The complete genome of Metarhizium rileyi, a key fungal pathogen of Lepidoptera.</title>
        <authorList>
            <person name="Binneck E."/>
            <person name="Lastra C.C.L."/>
            <person name="Sosa-Gomez D.R."/>
        </authorList>
    </citation>
    <scope>NUCLEOTIDE SEQUENCE [LARGE SCALE GENOMIC DNA]</scope>
    <source>
        <strain evidence="3">Cep018-CH2</strain>
    </source>
</reference>
<dbReference type="SUPFAM" id="SSF54928">
    <property type="entry name" value="RNA-binding domain, RBD"/>
    <property type="match status" value="1"/>
</dbReference>
<evidence type="ECO:0000313" key="3">
    <source>
        <dbReference type="Proteomes" id="UP000317257"/>
    </source>
</evidence>